<comment type="similarity">
    <text evidence="2">Belongs to the prephenate/arogenate dehydrogenase family.</text>
</comment>
<feature type="domain" description="Prephenate/arogenate dehydrogenase" evidence="3">
    <location>
        <begin position="15"/>
        <end position="299"/>
    </location>
</feature>
<dbReference type="GO" id="GO:0004665">
    <property type="term" value="F:prephenate dehydrogenase (NADP+) activity"/>
    <property type="evidence" value="ECO:0007669"/>
    <property type="project" value="UniProtKB-UniRule"/>
</dbReference>
<keyword evidence="2" id="KW-0521">NADP</keyword>
<accession>A0A165LTZ2</accession>
<dbReference type="GO" id="GO:0006571">
    <property type="term" value="P:tyrosine biosynthetic process"/>
    <property type="evidence" value="ECO:0007669"/>
    <property type="project" value="UniProtKB-UniRule"/>
</dbReference>
<dbReference type="PROSITE" id="PS51176">
    <property type="entry name" value="PDH_ADH"/>
    <property type="match status" value="1"/>
</dbReference>
<name>A0A165LTZ2_EXIGL</name>
<evidence type="ECO:0000313" key="4">
    <source>
        <dbReference type="EMBL" id="KZV98318.1"/>
    </source>
</evidence>
<keyword evidence="2" id="KW-0057">Aromatic amino acid biosynthesis</keyword>
<keyword evidence="2" id="KW-0028">Amino-acid biosynthesis</keyword>
<organism evidence="4 5">
    <name type="scientific">Exidia glandulosa HHB12029</name>
    <dbReference type="NCBI Taxonomy" id="1314781"/>
    <lineage>
        <taxon>Eukaryota</taxon>
        <taxon>Fungi</taxon>
        <taxon>Dikarya</taxon>
        <taxon>Basidiomycota</taxon>
        <taxon>Agaricomycotina</taxon>
        <taxon>Agaricomycetes</taxon>
        <taxon>Auriculariales</taxon>
        <taxon>Exidiaceae</taxon>
        <taxon>Exidia</taxon>
    </lineage>
</organism>
<dbReference type="InterPro" id="IPR050812">
    <property type="entry name" value="Preph/Arog_dehydrog"/>
</dbReference>
<dbReference type="SUPFAM" id="SSF48179">
    <property type="entry name" value="6-phosphogluconate dehydrogenase C-terminal domain-like"/>
    <property type="match status" value="2"/>
</dbReference>
<dbReference type="Gene3D" id="3.40.50.720">
    <property type="entry name" value="NAD(P)-binding Rossmann-like Domain"/>
    <property type="match status" value="1"/>
</dbReference>
<keyword evidence="5" id="KW-1185">Reference proteome</keyword>
<gene>
    <name evidence="4" type="ORF">EXIGLDRAFT_607138</name>
</gene>
<dbReference type="PANTHER" id="PTHR21363:SF0">
    <property type="entry name" value="PREPHENATE DEHYDROGENASE [NADP(+)]"/>
    <property type="match status" value="1"/>
</dbReference>
<keyword evidence="1 2" id="KW-0560">Oxidoreductase</keyword>
<proteinExistence type="inferred from homology"/>
<dbReference type="STRING" id="1314781.A0A165LTZ2"/>
<dbReference type="InterPro" id="IPR003099">
    <property type="entry name" value="Prephen_DH"/>
</dbReference>
<dbReference type="InterPro" id="IPR028939">
    <property type="entry name" value="P5C_Rdtase_cat_N"/>
</dbReference>
<dbReference type="UniPathway" id="UPA00122">
    <property type="reaction ID" value="UER00962"/>
</dbReference>
<dbReference type="Pfam" id="PF03807">
    <property type="entry name" value="F420_oxidored"/>
    <property type="match status" value="1"/>
</dbReference>
<sequence>MSRAPSPADAADVQPVIGLIGMGEMGRLYARVLAAAGWKRIHVCDLPANYERLKLDMQETSSITVHADGHAVSRISDFILYSVEAEHISRVVAQFGPSTKVGAIVGGQTSVKAPERDAFETYLPTDTHIVSVHSLHGPTVSTEGQPLVIIAHRAPDWATRIVESILAPLKSRHIRLSYEEHDVVTANTQAVTHAAFLSMGTAWSSQGEYPWEGAAGLFVGGIETVKVNIAIRIYSNKWHVYAGLAILNPVARLQIAQFARSATELFQLMISGGEDALRARVHAARDKVFGPNSNAPLLLREEVLGQFQLGKRPERGVPEQAPENSHLSLLAMVDCWAALGINPFEHLAVAATPIFRLWIGIAQTLFHNAPRLERAIKAGVEDVTYRGNDLEFVVAARGWAQCVAHGSFDLYERRFGETSKFFEPRFEEAASLGGRMIRAVMEGTP</sequence>
<comment type="pathway">
    <text evidence="2">Amino-acid biosynthesis; L-tyrosine biosynthesis; (4-hydroxyphenyl)pyruvate from prephenate (NADP(+) route): step 1/1.</text>
</comment>
<dbReference type="PANTHER" id="PTHR21363">
    <property type="entry name" value="PREPHENATE DEHYDROGENASE"/>
    <property type="match status" value="1"/>
</dbReference>
<keyword evidence="2" id="KW-0827">Tyrosine biosynthesis</keyword>
<dbReference type="OrthoDB" id="5399569at2759"/>
<dbReference type="EC" id="1.3.1.13" evidence="2"/>
<dbReference type="EMBL" id="KV425920">
    <property type="protein sequence ID" value="KZV98318.1"/>
    <property type="molecule type" value="Genomic_DNA"/>
</dbReference>
<protein>
    <recommendedName>
        <fullName evidence="2">Prephenate dehydrogenase [NADP(+)]</fullName>
        <shortName evidence="2">PRDH</shortName>
        <ecNumber evidence="2">1.3.1.13</ecNumber>
    </recommendedName>
</protein>
<dbReference type="Gene3D" id="1.10.3660.10">
    <property type="entry name" value="6-phosphogluconate dehydrogenase C-terminal like domain"/>
    <property type="match status" value="2"/>
</dbReference>
<dbReference type="InParanoid" id="A0A165LTZ2"/>
<reference evidence="4 5" key="1">
    <citation type="journal article" date="2016" name="Mol. Biol. Evol.">
        <title>Comparative Genomics of Early-Diverging Mushroom-Forming Fungi Provides Insights into the Origins of Lignocellulose Decay Capabilities.</title>
        <authorList>
            <person name="Nagy L.G."/>
            <person name="Riley R."/>
            <person name="Tritt A."/>
            <person name="Adam C."/>
            <person name="Daum C."/>
            <person name="Floudas D."/>
            <person name="Sun H."/>
            <person name="Yadav J.S."/>
            <person name="Pangilinan J."/>
            <person name="Larsson K.H."/>
            <person name="Matsuura K."/>
            <person name="Barry K."/>
            <person name="Labutti K."/>
            <person name="Kuo R."/>
            <person name="Ohm R.A."/>
            <person name="Bhattacharya S.S."/>
            <person name="Shirouzu T."/>
            <person name="Yoshinaga Y."/>
            <person name="Martin F.M."/>
            <person name="Grigoriev I.V."/>
            <person name="Hibbett D.S."/>
        </authorList>
    </citation>
    <scope>NUCLEOTIDE SEQUENCE [LARGE SCALE GENOMIC DNA]</scope>
    <source>
        <strain evidence="4 5">HHB12029</strain>
    </source>
</reference>
<dbReference type="InterPro" id="IPR012385">
    <property type="entry name" value="Prephenate_DH_fun"/>
</dbReference>
<dbReference type="FunCoup" id="A0A165LTZ2">
    <property type="interactions" value="110"/>
</dbReference>
<dbReference type="GO" id="GO:0070403">
    <property type="term" value="F:NAD+ binding"/>
    <property type="evidence" value="ECO:0007669"/>
    <property type="project" value="TreeGrafter"/>
</dbReference>
<evidence type="ECO:0000256" key="1">
    <source>
        <dbReference type="ARBA" id="ARBA00023002"/>
    </source>
</evidence>
<evidence type="ECO:0000259" key="3">
    <source>
        <dbReference type="PROSITE" id="PS51176"/>
    </source>
</evidence>
<dbReference type="PIRSF" id="PIRSF036510">
    <property type="entry name" value="PDH_fung"/>
    <property type="match status" value="1"/>
</dbReference>
<dbReference type="Proteomes" id="UP000077266">
    <property type="component" value="Unassembled WGS sequence"/>
</dbReference>
<dbReference type="InterPro" id="IPR036291">
    <property type="entry name" value="NAD(P)-bd_dom_sf"/>
</dbReference>
<evidence type="ECO:0000313" key="5">
    <source>
        <dbReference type="Proteomes" id="UP000077266"/>
    </source>
</evidence>
<dbReference type="GO" id="GO:0008977">
    <property type="term" value="F:prephenate dehydrogenase (NAD+) activity"/>
    <property type="evidence" value="ECO:0007669"/>
    <property type="project" value="InterPro"/>
</dbReference>
<comment type="catalytic activity">
    <reaction evidence="2">
        <text>prephenate + NADP(+) = 3-(4-hydroxyphenyl)pyruvate + CO2 + NADPH</text>
        <dbReference type="Rhea" id="RHEA:21640"/>
        <dbReference type="ChEBI" id="CHEBI:16526"/>
        <dbReference type="ChEBI" id="CHEBI:29934"/>
        <dbReference type="ChEBI" id="CHEBI:36242"/>
        <dbReference type="ChEBI" id="CHEBI:57783"/>
        <dbReference type="ChEBI" id="CHEBI:58349"/>
        <dbReference type="EC" id="1.3.1.13"/>
    </reaction>
</comment>
<dbReference type="InterPro" id="IPR008927">
    <property type="entry name" value="6-PGluconate_DH-like_C_sf"/>
</dbReference>
<dbReference type="AlphaFoldDB" id="A0A165LTZ2"/>
<evidence type="ECO:0000256" key="2">
    <source>
        <dbReference type="PIRNR" id="PIRNR036510"/>
    </source>
</evidence>
<dbReference type="SUPFAM" id="SSF51735">
    <property type="entry name" value="NAD(P)-binding Rossmann-fold domains"/>
    <property type="match status" value="1"/>
</dbReference>